<evidence type="ECO:0000313" key="2">
    <source>
        <dbReference type="Proteomes" id="UP000008022"/>
    </source>
</evidence>
<dbReference type="Gramene" id="ORUFI02G19310.1">
    <property type="protein sequence ID" value="ORUFI02G19310.1"/>
    <property type="gene ID" value="ORUFI02G19310"/>
</dbReference>
<dbReference type="Proteomes" id="UP000008022">
    <property type="component" value="Unassembled WGS sequence"/>
</dbReference>
<organism evidence="1 2">
    <name type="scientific">Oryza rufipogon</name>
    <name type="common">Brownbeard rice</name>
    <name type="synonym">Asian wild rice</name>
    <dbReference type="NCBI Taxonomy" id="4529"/>
    <lineage>
        <taxon>Eukaryota</taxon>
        <taxon>Viridiplantae</taxon>
        <taxon>Streptophyta</taxon>
        <taxon>Embryophyta</taxon>
        <taxon>Tracheophyta</taxon>
        <taxon>Spermatophyta</taxon>
        <taxon>Magnoliopsida</taxon>
        <taxon>Liliopsida</taxon>
        <taxon>Poales</taxon>
        <taxon>Poaceae</taxon>
        <taxon>BOP clade</taxon>
        <taxon>Oryzoideae</taxon>
        <taxon>Oryzeae</taxon>
        <taxon>Oryzinae</taxon>
        <taxon>Oryza</taxon>
    </lineage>
</organism>
<sequence>MPPHRGTSRMELGHIVTSATSPSQRSLFPRSRTQWPHVVMGDDLDVRTGKPSLDIFLAEMRRAAPSTAAATTITAVHSTAGEPMSSPFAADEAEVVPSRRHCRRRTPPLPQGHFIENVVEEI</sequence>
<name>A0A0E0NFK0_ORYRU</name>
<reference evidence="2" key="1">
    <citation type="submission" date="2013-06" db="EMBL/GenBank/DDBJ databases">
        <authorList>
            <person name="Zhao Q."/>
        </authorList>
    </citation>
    <scope>NUCLEOTIDE SEQUENCE</scope>
    <source>
        <strain evidence="2">cv. W1943</strain>
    </source>
</reference>
<accession>A0A0E0NFK0</accession>
<dbReference type="HOGENOM" id="CLU_165069_0_0_1"/>
<dbReference type="AlphaFoldDB" id="A0A0E0NFK0"/>
<keyword evidence="2" id="KW-1185">Reference proteome</keyword>
<evidence type="ECO:0000313" key="1">
    <source>
        <dbReference type="EnsemblPlants" id="ORUFI02G19310.1"/>
    </source>
</evidence>
<protein>
    <submittedName>
        <fullName evidence="1">Uncharacterized protein</fullName>
    </submittedName>
</protein>
<proteinExistence type="predicted"/>
<reference evidence="1" key="2">
    <citation type="submission" date="2015-06" db="UniProtKB">
        <authorList>
            <consortium name="EnsemblPlants"/>
        </authorList>
    </citation>
    <scope>IDENTIFICATION</scope>
</reference>
<dbReference type="EnsemblPlants" id="ORUFI02G19310.1">
    <property type="protein sequence ID" value="ORUFI02G19310.1"/>
    <property type="gene ID" value="ORUFI02G19310"/>
</dbReference>